<dbReference type="AlphaFoldDB" id="A0A0L0WDS1"/>
<evidence type="ECO:0000256" key="6">
    <source>
        <dbReference type="ARBA" id="ARBA00022989"/>
    </source>
</evidence>
<dbReference type="STRING" id="1503.CLPU_2c00750"/>
<keyword evidence="6 9" id="KW-1133">Transmembrane helix</keyword>
<proteinExistence type="inferred from homology"/>
<dbReference type="RefSeq" id="WP_050354021.1">
    <property type="nucleotide sequence ID" value="NZ_LGSS01000002.1"/>
</dbReference>
<name>A0A0L0WDS1_GOTPU</name>
<dbReference type="PANTHER" id="PTHR38438">
    <property type="entry name" value="RIBOFLAVIN TRANSPORTER RIBU"/>
    <property type="match status" value="1"/>
</dbReference>
<dbReference type="OrthoDB" id="9809216at2"/>
<comment type="subcellular location">
    <subcellularLocation>
        <location evidence="1">Cell membrane</location>
        <topology evidence="1">Multi-pass membrane protein</topology>
    </subcellularLocation>
</comment>
<evidence type="ECO:0000256" key="9">
    <source>
        <dbReference type="SAM" id="Phobius"/>
    </source>
</evidence>
<evidence type="ECO:0000256" key="3">
    <source>
        <dbReference type="ARBA" id="ARBA00022448"/>
    </source>
</evidence>
<dbReference type="PIRSF" id="PIRSF037778">
    <property type="entry name" value="UCP037778_transp_RibU"/>
    <property type="match status" value="1"/>
</dbReference>
<evidence type="ECO:0000256" key="7">
    <source>
        <dbReference type="ARBA" id="ARBA00023136"/>
    </source>
</evidence>
<feature type="transmembrane region" description="Helical" evidence="9">
    <location>
        <begin position="12"/>
        <end position="35"/>
    </location>
</feature>
<evidence type="ECO:0000313" key="10">
    <source>
        <dbReference type="EMBL" id="KNF09624.1"/>
    </source>
</evidence>
<evidence type="ECO:0000256" key="1">
    <source>
        <dbReference type="ARBA" id="ARBA00004651"/>
    </source>
</evidence>
<comment type="similarity">
    <text evidence="2 8">Belongs to the prokaryotic riboflavin transporter (P-RFT) (TC 2.A.87) family.</text>
</comment>
<comment type="function">
    <text evidence="8">Probably a riboflavin-binding protein that interacts with the energy-coupling factor (ECF) ABC-transporter complex.</text>
</comment>
<keyword evidence="7 8" id="KW-0472">Membrane</keyword>
<evidence type="ECO:0000256" key="5">
    <source>
        <dbReference type="ARBA" id="ARBA00022692"/>
    </source>
</evidence>
<keyword evidence="3 8" id="KW-0813">Transport</keyword>
<evidence type="ECO:0000256" key="2">
    <source>
        <dbReference type="ARBA" id="ARBA00005540"/>
    </source>
</evidence>
<protein>
    <recommendedName>
        <fullName evidence="8">Riboflavin transporter</fullName>
    </recommendedName>
</protein>
<comment type="caution">
    <text evidence="10">The sequence shown here is derived from an EMBL/GenBank/DDBJ whole genome shotgun (WGS) entry which is preliminary data.</text>
</comment>
<dbReference type="InterPro" id="IPR025720">
    <property type="entry name" value="RibU"/>
</dbReference>
<dbReference type="GO" id="GO:0032217">
    <property type="term" value="F:riboflavin transmembrane transporter activity"/>
    <property type="evidence" value="ECO:0007669"/>
    <property type="project" value="UniProtKB-UniRule"/>
</dbReference>
<feature type="transmembrane region" description="Helical" evidence="9">
    <location>
        <begin position="47"/>
        <end position="67"/>
    </location>
</feature>
<dbReference type="Gene3D" id="1.10.1760.20">
    <property type="match status" value="1"/>
</dbReference>
<evidence type="ECO:0000256" key="8">
    <source>
        <dbReference type="PIRNR" id="PIRNR037778"/>
    </source>
</evidence>
<keyword evidence="11" id="KW-1185">Reference proteome</keyword>
<dbReference type="PANTHER" id="PTHR38438:SF1">
    <property type="entry name" value="RIBOFLAVIN TRANSPORTER RIBU"/>
    <property type="match status" value="1"/>
</dbReference>
<keyword evidence="5 9" id="KW-0812">Transmembrane</keyword>
<dbReference type="Pfam" id="PF12822">
    <property type="entry name" value="ECF_trnsprt"/>
    <property type="match status" value="1"/>
</dbReference>
<dbReference type="EMBL" id="LGSS01000002">
    <property type="protein sequence ID" value="KNF09624.1"/>
    <property type="molecule type" value="Genomic_DNA"/>
</dbReference>
<sequence length="200" mass="22110">MERINKRISTALLTKISVLSVISFLIMYIEVPMWFTPEFLKIDLSDLPALIGSFSLGPIAGVVIELVKNLLKFGLKGTTTLGVGEIANFIVGAIYVWTAGYIYSRSNNFKGAVRGMLFGTIVMSVVASVLNYVFLIPFYAKLYGLPIQAYIDMAKAVNKYVVSFETFIIFGILPFNILKGILVSLVTMPLYKRLGSIISK</sequence>
<feature type="transmembrane region" description="Helical" evidence="9">
    <location>
        <begin position="79"/>
        <end position="103"/>
    </location>
</feature>
<accession>A0A0L0WDS1</accession>
<dbReference type="GO" id="GO:0005886">
    <property type="term" value="C:plasma membrane"/>
    <property type="evidence" value="ECO:0007669"/>
    <property type="project" value="UniProtKB-SubCell"/>
</dbReference>
<dbReference type="InterPro" id="IPR024529">
    <property type="entry name" value="ECF_trnsprt_substrate-spec"/>
</dbReference>
<reference evidence="11" key="1">
    <citation type="submission" date="2015-07" db="EMBL/GenBank/DDBJ databases">
        <title>Draft genome sequence of the purine-degrading Gottschalkia purinilyticum DSM 1384 (formerly Clostridium purinilyticum).</title>
        <authorList>
            <person name="Poehlein A."/>
            <person name="Schiel-Bengelsdorf B."/>
            <person name="Bengelsdorf F.R."/>
            <person name="Daniel R."/>
            <person name="Duerre P."/>
        </authorList>
    </citation>
    <scope>NUCLEOTIDE SEQUENCE [LARGE SCALE GENOMIC DNA]</scope>
    <source>
        <strain evidence="11">DSM 1384</strain>
    </source>
</reference>
<evidence type="ECO:0000256" key="4">
    <source>
        <dbReference type="ARBA" id="ARBA00022475"/>
    </source>
</evidence>
<keyword evidence="4 8" id="KW-1003">Cell membrane</keyword>
<gene>
    <name evidence="10" type="primary">ribU</name>
    <name evidence="10" type="ORF">CLPU_2c00750</name>
</gene>
<dbReference type="Proteomes" id="UP000037267">
    <property type="component" value="Unassembled WGS sequence"/>
</dbReference>
<organism evidence="10 11">
    <name type="scientific">Gottschalkia purinilytica</name>
    <name type="common">Clostridium purinilyticum</name>
    <dbReference type="NCBI Taxonomy" id="1503"/>
    <lineage>
        <taxon>Bacteria</taxon>
        <taxon>Bacillati</taxon>
        <taxon>Bacillota</taxon>
        <taxon>Tissierellia</taxon>
        <taxon>Tissierellales</taxon>
        <taxon>Gottschalkiaceae</taxon>
        <taxon>Gottschalkia</taxon>
    </lineage>
</organism>
<evidence type="ECO:0000313" key="11">
    <source>
        <dbReference type="Proteomes" id="UP000037267"/>
    </source>
</evidence>
<feature type="transmembrane region" description="Helical" evidence="9">
    <location>
        <begin position="115"/>
        <end position="139"/>
    </location>
</feature>
<feature type="transmembrane region" description="Helical" evidence="9">
    <location>
        <begin position="160"/>
        <end position="186"/>
    </location>
</feature>